<dbReference type="PANTHER" id="PTHR35095">
    <property type="entry name" value="OS05G0143300 PROTEIN"/>
    <property type="match status" value="1"/>
</dbReference>
<evidence type="ECO:0000313" key="1">
    <source>
        <dbReference type="EMBL" id="GJN36087.1"/>
    </source>
</evidence>
<evidence type="ECO:0000313" key="2">
    <source>
        <dbReference type="Proteomes" id="UP001054889"/>
    </source>
</evidence>
<gene>
    <name evidence="1" type="primary">gb24923</name>
    <name evidence="1" type="ORF">PR202_gb24923</name>
</gene>
<proteinExistence type="predicted"/>
<organism evidence="1 2">
    <name type="scientific">Eleusine coracana subsp. coracana</name>
    <dbReference type="NCBI Taxonomy" id="191504"/>
    <lineage>
        <taxon>Eukaryota</taxon>
        <taxon>Viridiplantae</taxon>
        <taxon>Streptophyta</taxon>
        <taxon>Embryophyta</taxon>
        <taxon>Tracheophyta</taxon>
        <taxon>Spermatophyta</taxon>
        <taxon>Magnoliopsida</taxon>
        <taxon>Liliopsida</taxon>
        <taxon>Poales</taxon>
        <taxon>Poaceae</taxon>
        <taxon>PACMAD clade</taxon>
        <taxon>Chloridoideae</taxon>
        <taxon>Cynodonteae</taxon>
        <taxon>Eleusininae</taxon>
        <taxon>Eleusine</taxon>
    </lineage>
</organism>
<reference evidence="1" key="2">
    <citation type="submission" date="2021-12" db="EMBL/GenBank/DDBJ databases">
        <title>Resequencing data analysis of finger millet.</title>
        <authorList>
            <person name="Hatakeyama M."/>
            <person name="Aluri S."/>
            <person name="Balachadran M.T."/>
            <person name="Sivarajan S.R."/>
            <person name="Poveda L."/>
            <person name="Shimizu-Inatsugi R."/>
            <person name="Schlapbach R."/>
            <person name="Sreeman S.M."/>
            <person name="Shimizu K.K."/>
        </authorList>
    </citation>
    <scope>NUCLEOTIDE SEQUENCE</scope>
</reference>
<comment type="caution">
    <text evidence="1">The sequence shown here is derived from an EMBL/GenBank/DDBJ whole genome shotgun (WGS) entry which is preliminary data.</text>
</comment>
<accession>A0AAV5FN95</accession>
<dbReference type="PANTHER" id="PTHR35095:SF1">
    <property type="entry name" value="OS05G0143300 PROTEIN"/>
    <property type="match status" value="1"/>
</dbReference>
<dbReference type="AlphaFoldDB" id="A0AAV5FN95"/>
<reference evidence="1" key="1">
    <citation type="journal article" date="2018" name="DNA Res.">
        <title>Multiple hybrid de novo genome assembly of finger millet, an orphan allotetraploid crop.</title>
        <authorList>
            <person name="Hatakeyama M."/>
            <person name="Aluri S."/>
            <person name="Balachadran M.T."/>
            <person name="Sivarajan S.R."/>
            <person name="Patrignani A."/>
            <person name="Gruter S."/>
            <person name="Poveda L."/>
            <person name="Shimizu-Inatsugi R."/>
            <person name="Baeten J."/>
            <person name="Francoijs K.J."/>
            <person name="Nataraja K.N."/>
            <person name="Reddy Y.A.N."/>
            <person name="Phadnis S."/>
            <person name="Ravikumar R.L."/>
            <person name="Schlapbach R."/>
            <person name="Sreeman S.M."/>
            <person name="Shimizu K.K."/>
        </authorList>
    </citation>
    <scope>NUCLEOTIDE SEQUENCE</scope>
</reference>
<dbReference type="EMBL" id="BQKI01000088">
    <property type="protein sequence ID" value="GJN36087.1"/>
    <property type="molecule type" value="Genomic_DNA"/>
</dbReference>
<name>A0AAV5FN95_ELECO</name>
<sequence length="435" mass="47495">MLGDLSLLAVASASPVVFQPSKDLHGVLPFQGKRPQDAAAASAAMQFSAPPQHQHHQLEGIPQTLQMMMPGHQGPAAYQAFPMPDQAALVDLQDSHPDSVPLSLGIAEQCARQEKIVKFLKSGSDLKELDESLLAEFTGQQPLAINLGSQPFIPDDKLSIYEFGLDGLDEPQQYLPETQLVIPDPLVDFAQTHGSSLTIDQDGRVLFNGSGDEMRDLIRFLLEFSMSRREATGCKSALLVPYFDRKRLARANSQVSSSKLASTVADTSKSADVKSKSSSKKKQRGKNIKERNLYQKNYVHASEAFLSILLDKDRNSSTIISLKKAGPEITELLTQCSIGIAGTGLAILLSVVCKMATGMRTPYASTRLLSTSVGFGFFWLSWAVNRLRDTIVSISRSPGNMNLEEDEVAEKLQKSTNEILFRALTLLAITALKFA</sequence>
<keyword evidence="2" id="KW-1185">Reference proteome</keyword>
<dbReference type="Proteomes" id="UP001054889">
    <property type="component" value="Unassembled WGS sequence"/>
</dbReference>
<protein>
    <submittedName>
        <fullName evidence="1">Uncharacterized protein</fullName>
    </submittedName>
</protein>